<feature type="compositionally biased region" description="Low complexity" evidence="2">
    <location>
        <begin position="122"/>
        <end position="131"/>
    </location>
</feature>
<feature type="region of interest" description="Disordered" evidence="2">
    <location>
        <begin position="450"/>
        <end position="490"/>
    </location>
</feature>
<protein>
    <submittedName>
        <fullName evidence="3">Uncharacterized protein</fullName>
    </submittedName>
</protein>
<comment type="caution">
    <text evidence="3">The sequence shown here is derived from an EMBL/GenBank/DDBJ whole genome shotgun (WGS) entry which is preliminary data.</text>
</comment>
<feature type="coiled-coil region" evidence="1">
    <location>
        <begin position="239"/>
        <end position="298"/>
    </location>
</feature>
<feature type="compositionally biased region" description="Low complexity" evidence="2">
    <location>
        <begin position="511"/>
        <end position="538"/>
    </location>
</feature>
<name>A0AAD2FEU7_9STRA</name>
<feature type="region of interest" description="Disordered" evidence="2">
    <location>
        <begin position="509"/>
        <end position="580"/>
    </location>
</feature>
<feature type="compositionally biased region" description="Polar residues" evidence="2">
    <location>
        <begin position="450"/>
        <end position="461"/>
    </location>
</feature>
<gene>
    <name evidence="3" type="ORF">CYCCA115_LOCUS3394</name>
</gene>
<dbReference type="EMBL" id="CAKOGP040000291">
    <property type="protein sequence ID" value="CAJ1933640.1"/>
    <property type="molecule type" value="Genomic_DNA"/>
</dbReference>
<evidence type="ECO:0000313" key="4">
    <source>
        <dbReference type="Proteomes" id="UP001295423"/>
    </source>
</evidence>
<reference evidence="3" key="1">
    <citation type="submission" date="2023-08" db="EMBL/GenBank/DDBJ databases">
        <authorList>
            <person name="Audoor S."/>
            <person name="Bilcke G."/>
        </authorList>
    </citation>
    <scope>NUCLEOTIDE SEQUENCE</scope>
</reference>
<sequence length="580" mass="63991">MNGHNDPYGQSHSSQNDRQRHNSGSDQQVIDLSSPPSLLRRSQSESAAAAARYGRQAQHIVAQYQQQRGGPPDIIHYVDDSPATAARSGTPPRPPRLTPDQRSQSMSTPTSRLNRYSFPDLAASSAATPSPSKIPPQNSWSHRPSSTRSADHLIRRTGSADTSSSSSYVIKFQTLRLEHGKLLESHQALQQDNLTLQSHSQDLKTKTVQLEARLLESMQARSAREQKFQDEMKRQRGSMHSLFTELADSKRQVELLKQQLQETVSKLALQQALTANIAFQQEQEELEYQMELEQARKQQQHLVGEGAAEMMIPASESGDYSEHDDARSNYSNNTRDSGFSRLGNFFNRRKVPAGGSGGPMMMNTIHTTSTGTRTPSSPVVPSTTLEFGQFQSYEESKNDLVEQIHYHGGGADVHNLFDLDTTTTATSTEDSSNHNGLSSSTSEDYLKTVATTKPPQPQVATATKPLRRGKQKQPEMNYGQTSAGMPPAAPMSRLDRIRQKRRNLESMFLKNGAGSATSGLTANSSLSSTSSSSNASSSIIMARGTTNFRARSNNNNNNSPNRNVVNRNVVNLMNHRRHDD</sequence>
<evidence type="ECO:0000256" key="1">
    <source>
        <dbReference type="SAM" id="Coils"/>
    </source>
</evidence>
<feature type="compositionally biased region" description="Polar residues" evidence="2">
    <location>
        <begin position="100"/>
        <end position="114"/>
    </location>
</feature>
<organism evidence="3 4">
    <name type="scientific">Cylindrotheca closterium</name>
    <dbReference type="NCBI Taxonomy" id="2856"/>
    <lineage>
        <taxon>Eukaryota</taxon>
        <taxon>Sar</taxon>
        <taxon>Stramenopiles</taxon>
        <taxon>Ochrophyta</taxon>
        <taxon>Bacillariophyta</taxon>
        <taxon>Bacillariophyceae</taxon>
        <taxon>Bacillariophycidae</taxon>
        <taxon>Bacillariales</taxon>
        <taxon>Bacillariaceae</taxon>
        <taxon>Cylindrotheca</taxon>
    </lineage>
</organism>
<keyword evidence="1" id="KW-0175">Coiled coil</keyword>
<evidence type="ECO:0000313" key="3">
    <source>
        <dbReference type="EMBL" id="CAJ1933640.1"/>
    </source>
</evidence>
<feature type="compositionally biased region" description="Low complexity" evidence="2">
    <location>
        <begin position="32"/>
        <end position="67"/>
    </location>
</feature>
<accession>A0AAD2FEU7</accession>
<feature type="region of interest" description="Disordered" evidence="2">
    <location>
        <begin position="1"/>
        <end position="163"/>
    </location>
</feature>
<feature type="compositionally biased region" description="Polar residues" evidence="2">
    <location>
        <begin position="137"/>
        <end position="148"/>
    </location>
</feature>
<keyword evidence="4" id="KW-1185">Reference proteome</keyword>
<proteinExistence type="predicted"/>
<feature type="compositionally biased region" description="Polar residues" evidence="2">
    <location>
        <begin position="21"/>
        <end position="31"/>
    </location>
</feature>
<feature type="region of interest" description="Disordered" evidence="2">
    <location>
        <begin position="316"/>
        <end position="335"/>
    </location>
</feature>
<evidence type="ECO:0000256" key="2">
    <source>
        <dbReference type="SAM" id="MobiDB-lite"/>
    </source>
</evidence>
<dbReference type="AlphaFoldDB" id="A0AAD2FEU7"/>
<dbReference type="Proteomes" id="UP001295423">
    <property type="component" value="Unassembled WGS sequence"/>
</dbReference>
<feature type="compositionally biased region" description="Low complexity" evidence="2">
    <location>
        <begin position="547"/>
        <end position="573"/>
    </location>
</feature>